<name>A0A0M8MG75_9MICO</name>
<keyword evidence="11" id="KW-1185">Reference proteome</keyword>
<gene>
    <name evidence="10" type="ORF">XI38_08675</name>
</gene>
<evidence type="ECO:0000256" key="4">
    <source>
        <dbReference type="ARBA" id="ARBA00023136"/>
    </source>
</evidence>
<keyword evidence="3" id="KW-0436">Ligase</keyword>
<dbReference type="EC" id="6.2.1.3" evidence="5"/>
<sequence length="576" mass="62041">MTSRPWLEHYPEGVAADLGALGFDNIPAMIRHAASEYATTTAFTQCMPNGMNGSLSYAQVDALSDDFAAYLREVVGLAQGDRVAVQMPNCLSYPVVAFGVFKAGCVLVNTNPLYTASEMSKQFADSGAKALVVIDMFADRLPEVLPATDITTVVTVKIAEFFPPIIAGVIRMVQKVWNRSLPPVTVPHTGLQTALAEGRKRKSDTAAGDYLTGVGPDSLAALQYTGGTTGVAKGAMLSHGNLVANTRQMVTMCGTHMRAGVEVVLTALPLYHVFAFTVNLLGFYHLGARNILVPSPRPPSNLKRAFENYKITWLTGVNTLFNALLNERWFVDSPPRHLRASAAGGMALHESVAVRWREATGTPIVEGYGLTESSPVLTFNPLGGQGKDGSIGIPVPSTDVRCVDENGVETAVGTPGELLARGPQIMLGYWRKPDETAATLTDGWLRTGDIAQMDDEGYFTIVDRKKDMILVSGFNVYPNEIEECIAAMPGVTEVGVVGILDDTTGEAVRAYIVAENPPPTDAEVIAHCRQTLAGYKVPKSVRFVDELPKSPIGKILRRELRDSVTATIRSQPEDRS</sequence>
<dbReference type="OrthoDB" id="9803968at2"/>
<reference evidence="10" key="1">
    <citation type="submission" date="2015-04" db="EMBL/GenBank/DDBJ databases">
        <title>Complete genome sequence of Microbacterium chocolatum SIT 101, a bacterium enantioselectively hydrolyzing mesomeric diesters.</title>
        <authorList>
            <person name="Li X."/>
            <person name="Xu Y."/>
        </authorList>
    </citation>
    <scope>NUCLEOTIDE SEQUENCE [LARGE SCALE GENOMIC DNA]</scope>
    <source>
        <strain evidence="10">SIT 101</strain>
    </source>
</reference>
<evidence type="ECO:0000256" key="6">
    <source>
        <dbReference type="ARBA" id="ARBA00039545"/>
    </source>
</evidence>
<dbReference type="PATRIC" id="fig|84292.3.peg.1768"/>
<proteinExistence type="predicted"/>
<protein>
    <recommendedName>
        <fullName evidence="6">Long-chain-fatty-acid--CoA ligase</fullName>
        <ecNumber evidence="5">6.2.1.3</ecNumber>
    </recommendedName>
    <alternativeName>
        <fullName evidence="7">Long-chain acyl-CoA synthetase</fullName>
    </alternativeName>
</protein>
<evidence type="ECO:0000256" key="7">
    <source>
        <dbReference type="ARBA" id="ARBA00042773"/>
    </source>
</evidence>
<evidence type="ECO:0000256" key="3">
    <source>
        <dbReference type="ARBA" id="ARBA00022598"/>
    </source>
</evidence>
<keyword evidence="4" id="KW-0472">Membrane</keyword>
<dbReference type="InterPro" id="IPR042099">
    <property type="entry name" value="ANL_N_sf"/>
</dbReference>
<dbReference type="AlphaFoldDB" id="A0A0M8MG75"/>
<dbReference type="EMBL" id="LAVO01000007">
    <property type="protein sequence ID" value="KOS10858.1"/>
    <property type="molecule type" value="Genomic_DNA"/>
</dbReference>
<dbReference type="InterPro" id="IPR000873">
    <property type="entry name" value="AMP-dep_synth/lig_dom"/>
</dbReference>
<dbReference type="InterPro" id="IPR045851">
    <property type="entry name" value="AMP-bd_C_sf"/>
</dbReference>
<dbReference type="GO" id="GO:0004467">
    <property type="term" value="F:long-chain fatty acid-CoA ligase activity"/>
    <property type="evidence" value="ECO:0007669"/>
    <property type="project" value="UniProtKB-EC"/>
</dbReference>
<evidence type="ECO:0000313" key="10">
    <source>
        <dbReference type="EMBL" id="KOS10858.1"/>
    </source>
</evidence>
<organism evidence="10 11">
    <name type="scientific">Microbacterium aurantiacum</name>
    <dbReference type="NCBI Taxonomy" id="162393"/>
    <lineage>
        <taxon>Bacteria</taxon>
        <taxon>Bacillati</taxon>
        <taxon>Actinomycetota</taxon>
        <taxon>Actinomycetes</taxon>
        <taxon>Micrococcales</taxon>
        <taxon>Microbacteriaceae</taxon>
        <taxon>Microbacterium</taxon>
    </lineage>
</organism>
<comment type="caution">
    <text evidence="10">The sequence shown here is derived from an EMBL/GenBank/DDBJ whole genome shotgun (WGS) entry which is preliminary data.</text>
</comment>
<dbReference type="Gene3D" id="3.40.50.12780">
    <property type="entry name" value="N-terminal domain of ligase-like"/>
    <property type="match status" value="1"/>
</dbReference>
<evidence type="ECO:0000256" key="5">
    <source>
        <dbReference type="ARBA" id="ARBA00026121"/>
    </source>
</evidence>
<dbReference type="CDD" id="cd05936">
    <property type="entry name" value="FC-FACS_FadD_like"/>
    <property type="match status" value="1"/>
</dbReference>
<dbReference type="Pfam" id="PF13193">
    <property type="entry name" value="AMP-binding_C"/>
    <property type="match status" value="1"/>
</dbReference>
<evidence type="ECO:0000259" key="9">
    <source>
        <dbReference type="Pfam" id="PF13193"/>
    </source>
</evidence>
<dbReference type="InterPro" id="IPR050237">
    <property type="entry name" value="ATP-dep_AMP-bd_enzyme"/>
</dbReference>
<dbReference type="Proteomes" id="UP000037737">
    <property type="component" value="Unassembled WGS sequence"/>
</dbReference>
<comment type="pathway">
    <text evidence="2">Lipid metabolism; fatty acid beta-oxidation.</text>
</comment>
<dbReference type="KEGG" id="mcw:A8L33_13480"/>
<comment type="subcellular location">
    <subcellularLocation>
        <location evidence="1">Membrane</location>
        <topology evidence="1">Peripheral membrane protein</topology>
    </subcellularLocation>
</comment>
<dbReference type="GO" id="GO:0016020">
    <property type="term" value="C:membrane"/>
    <property type="evidence" value="ECO:0007669"/>
    <property type="project" value="UniProtKB-SubCell"/>
</dbReference>
<evidence type="ECO:0000256" key="2">
    <source>
        <dbReference type="ARBA" id="ARBA00005005"/>
    </source>
</evidence>
<evidence type="ECO:0000259" key="8">
    <source>
        <dbReference type="Pfam" id="PF00501"/>
    </source>
</evidence>
<accession>A0A0M8MG75</accession>
<evidence type="ECO:0000256" key="1">
    <source>
        <dbReference type="ARBA" id="ARBA00004170"/>
    </source>
</evidence>
<dbReference type="PROSITE" id="PS00455">
    <property type="entry name" value="AMP_BINDING"/>
    <property type="match status" value="1"/>
</dbReference>
<dbReference type="Gene3D" id="3.30.300.30">
    <property type="match status" value="1"/>
</dbReference>
<feature type="domain" description="AMP-dependent synthetase/ligase" evidence="8">
    <location>
        <begin position="31"/>
        <end position="430"/>
    </location>
</feature>
<dbReference type="PANTHER" id="PTHR43767">
    <property type="entry name" value="LONG-CHAIN-FATTY-ACID--COA LIGASE"/>
    <property type="match status" value="1"/>
</dbReference>
<dbReference type="PANTHER" id="PTHR43767:SF8">
    <property type="entry name" value="LONG-CHAIN-FATTY-ACID--COA LIGASE"/>
    <property type="match status" value="1"/>
</dbReference>
<dbReference type="InterPro" id="IPR020845">
    <property type="entry name" value="AMP-binding_CS"/>
</dbReference>
<dbReference type="Pfam" id="PF00501">
    <property type="entry name" value="AMP-binding"/>
    <property type="match status" value="1"/>
</dbReference>
<dbReference type="SUPFAM" id="SSF56801">
    <property type="entry name" value="Acetyl-CoA synthetase-like"/>
    <property type="match status" value="1"/>
</dbReference>
<dbReference type="InterPro" id="IPR025110">
    <property type="entry name" value="AMP-bd_C"/>
</dbReference>
<evidence type="ECO:0000313" key="11">
    <source>
        <dbReference type="Proteomes" id="UP000037737"/>
    </source>
</evidence>
<feature type="domain" description="AMP-binding enzyme C-terminal" evidence="9">
    <location>
        <begin position="480"/>
        <end position="554"/>
    </location>
</feature>